<proteinExistence type="predicted"/>
<dbReference type="InterPro" id="IPR001810">
    <property type="entry name" value="F-box_dom"/>
</dbReference>
<dbReference type="Proteomes" id="UP000729913">
    <property type="component" value="Unassembled WGS sequence"/>
</dbReference>
<gene>
    <name evidence="2" type="ORF">G9C98_008406</name>
</gene>
<reference evidence="2" key="1">
    <citation type="submission" date="2020-03" db="EMBL/GenBank/DDBJ databases">
        <authorList>
            <person name="Chebbi M.A."/>
            <person name="Drezen J.M."/>
        </authorList>
    </citation>
    <scope>NUCLEOTIDE SEQUENCE</scope>
    <source>
        <tissue evidence="2">Whole body</tissue>
    </source>
</reference>
<dbReference type="SMART" id="SM00256">
    <property type="entry name" value="FBOX"/>
    <property type="match status" value="1"/>
</dbReference>
<feature type="domain" description="F-box" evidence="1">
    <location>
        <begin position="1"/>
        <end position="50"/>
    </location>
</feature>
<dbReference type="Pfam" id="PF00646">
    <property type="entry name" value="F-box"/>
    <property type="match status" value="1"/>
</dbReference>
<protein>
    <recommendedName>
        <fullName evidence="1">F-box domain-containing protein</fullName>
    </recommendedName>
</protein>
<comment type="caution">
    <text evidence="2">The sequence shown here is derived from an EMBL/GenBank/DDBJ whole genome shotgun (WGS) entry which is preliminary data.</text>
</comment>
<reference evidence="2" key="2">
    <citation type="submission" date="2021-04" db="EMBL/GenBank/DDBJ databases">
        <title>Genome-wide patterns of bracovirus chromosomal integration into multiple host tissues during parasitism.</title>
        <authorList>
            <person name="Chebbi M.A.C."/>
        </authorList>
    </citation>
    <scope>NUCLEOTIDE SEQUENCE</scope>
    <source>
        <tissue evidence="2">Whole body</tissue>
    </source>
</reference>
<dbReference type="AlphaFoldDB" id="A0A8J5QUD5"/>
<sequence>MGEEIFPNEIWLEIFNRIDIPQLMELRLVCRHFYELIERVLNRHPGWKSLADKKILYECLEHTMQRAYPYDLISHWMDIDDPVIWRGSYLSFMKWQKVLVNEPTKDAIVSTLNFGDVSCVCTFDKYISIAYENGAIANYTLDNINQPFYLAYHGTGIVQIEFWYSNGDVLVVSLGDNNDLKFWDLENKVEIATNGFFANSISSGECRHFCIGDMGGILTSYERVGNLISPGPTKNLELGENQQLIAHCLVGKNMKAMAYEEGGTVLSVYRGEIQGGKLIRFQYIQEKDWIRLPENINATFQRLVMPNITFYFGIGENSIGSTNYYEDEWHEYNLGPHFGSNVRSIALHAQILMFGLDDGSIHLLYISHYGHIMELEERIKNSRKIEVDTEPIVDLTILEVDKKPCIVAVTEQKVHLVNFF</sequence>
<dbReference type="PROSITE" id="PS50181">
    <property type="entry name" value="FBOX"/>
    <property type="match status" value="1"/>
</dbReference>
<evidence type="ECO:0000313" key="2">
    <source>
        <dbReference type="EMBL" id="KAG8033925.1"/>
    </source>
</evidence>
<accession>A0A8J5QUD5</accession>
<organism evidence="2 3">
    <name type="scientific">Cotesia typhae</name>
    <dbReference type="NCBI Taxonomy" id="2053667"/>
    <lineage>
        <taxon>Eukaryota</taxon>
        <taxon>Metazoa</taxon>
        <taxon>Ecdysozoa</taxon>
        <taxon>Arthropoda</taxon>
        <taxon>Hexapoda</taxon>
        <taxon>Insecta</taxon>
        <taxon>Pterygota</taxon>
        <taxon>Neoptera</taxon>
        <taxon>Endopterygota</taxon>
        <taxon>Hymenoptera</taxon>
        <taxon>Apocrita</taxon>
        <taxon>Ichneumonoidea</taxon>
        <taxon>Braconidae</taxon>
        <taxon>Microgastrinae</taxon>
        <taxon>Cotesia</taxon>
    </lineage>
</organism>
<name>A0A8J5QUD5_9HYME</name>
<dbReference type="CDD" id="cd09917">
    <property type="entry name" value="F-box_SF"/>
    <property type="match status" value="1"/>
</dbReference>
<keyword evidence="3" id="KW-1185">Reference proteome</keyword>
<evidence type="ECO:0000259" key="1">
    <source>
        <dbReference type="PROSITE" id="PS50181"/>
    </source>
</evidence>
<evidence type="ECO:0000313" key="3">
    <source>
        <dbReference type="Proteomes" id="UP000729913"/>
    </source>
</evidence>
<dbReference type="OrthoDB" id="2095648at2759"/>
<dbReference type="EMBL" id="JAAOIC020000072">
    <property type="protein sequence ID" value="KAG8033925.1"/>
    <property type="molecule type" value="Genomic_DNA"/>
</dbReference>